<dbReference type="AlphaFoldDB" id="A0A318XWS0"/>
<name>A0A318XWS0_9FIRM</name>
<dbReference type="PANTHER" id="PTHR38445:SF9">
    <property type="entry name" value="HTH-TYPE TRANSCRIPTIONAL REPRESSOR YTRA"/>
    <property type="match status" value="1"/>
</dbReference>
<comment type="caution">
    <text evidence="5">The sequence shown here is derived from an EMBL/GenBank/DDBJ whole genome shotgun (WGS) entry which is preliminary data.</text>
</comment>
<dbReference type="SMART" id="SM00345">
    <property type="entry name" value="HTH_GNTR"/>
    <property type="match status" value="1"/>
</dbReference>
<dbReference type="OrthoDB" id="9801546at2"/>
<dbReference type="InterPro" id="IPR036390">
    <property type="entry name" value="WH_DNA-bd_sf"/>
</dbReference>
<evidence type="ECO:0000313" key="6">
    <source>
        <dbReference type="Proteomes" id="UP000248132"/>
    </source>
</evidence>
<dbReference type="GO" id="GO:0003677">
    <property type="term" value="F:DNA binding"/>
    <property type="evidence" value="ECO:0007669"/>
    <property type="project" value="UniProtKB-KW"/>
</dbReference>
<dbReference type="GO" id="GO:0003700">
    <property type="term" value="F:DNA-binding transcription factor activity"/>
    <property type="evidence" value="ECO:0007669"/>
    <property type="project" value="InterPro"/>
</dbReference>
<dbReference type="InterPro" id="IPR000524">
    <property type="entry name" value="Tscrpt_reg_HTH_GntR"/>
</dbReference>
<dbReference type="PANTHER" id="PTHR38445">
    <property type="entry name" value="HTH-TYPE TRANSCRIPTIONAL REPRESSOR YTRA"/>
    <property type="match status" value="1"/>
</dbReference>
<reference evidence="5 6" key="1">
    <citation type="submission" date="2018-06" db="EMBL/GenBank/DDBJ databases">
        <title>Genomic Encyclopedia of Type Strains, Phase I: the one thousand microbial genomes (KMG-I) project.</title>
        <authorList>
            <person name="Kyrpides N."/>
        </authorList>
    </citation>
    <scope>NUCLEOTIDE SEQUENCE [LARGE SCALE GENOMIC DNA]</scope>
    <source>
        <strain evidence="5 6">DSM 19573</strain>
    </source>
</reference>
<evidence type="ECO:0000256" key="3">
    <source>
        <dbReference type="ARBA" id="ARBA00023163"/>
    </source>
</evidence>
<dbReference type="RefSeq" id="WP_110462189.1">
    <property type="nucleotide sequence ID" value="NZ_QKMR01000012.1"/>
</dbReference>
<evidence type="ECO:0000256" key="2">
    <source>
        <dbReference type="ARBA" id="ARBA00023125"/>
    </source>
</evidence>
<keyword evidence="6" id="KW-1185">Reference proteome</keyword>
<evidence type="ECO:0000259" key="4">
    <source>
        <dbReference type="PROSITE" id="PS50949"/>
    </source>
</evidence>
<sequence length="126" mass="14257">MIQLDFKDSNPLYEQIREKIKGLIISGAVRPNEKIPSVRELAQMLTINPNTIQKAYKELEAEGCIYSVKGKGNFIAPLDKSSVEARRSELFAQLAKTTEELIYLLTTEQSVINVIHDTYNKKEASK</sequence>
<protein>
    <submittedName>
        <fullName evidence="5">GntR family transcriptional regulator</fullName>
    </submittedName>
</protein>
<dbReference type="CDD" id="cd07377">
    <property type="entry name" value="WHTH_GntR"/>
    <property type="match status" value="1"/>
</dbReference>
<feature type="domain" description="HTH gntR-type" evidence="4">
    <location>
        <begin position="10"/>
        <end position="78"/>
    </location>
</feature>
<proteinExistence type="predicted"/>
<dbReference type="Gene3D" id="1.10.10.10">
    <property type="entry name" value="Winged helix-like DNA-binding domain superfamily/Winged helix DNA-binding domain"/>
    <property type="match status" value="1"/>
</dbReference>
<evidence type="ECO:0000313" key="5">
    <source>
        <dbReference type="EMBL" id="PYG87252.1"/>
    </source>
</evidence>
<dbReference type="PRINTS" id="PR00035">
    <property type="entry name" value="HTHGNTR"/>
</dbReference>
<dbReference type="Pfam" id="PF00392">
    <property type="entry name" value="GntR"/>
    <property type="match status" value="1"/>
</dbReference>
<dbReference type="EMBL" id="QKMR01000012">
    <property type="protein sequence ID" value="PYG87252.1"/>
    <property type="molecule type" value="Genomic_DNA"/>
</dbReference>
<evidence type="ECO:0000256" key="1">
    <source>
        <dbReference type="ARBA" id="ARBA00023015"/>
    </source>
</evidence>
<keyword evidence="1" id="KW-0805">Transcription regulation</keyword>
<organism evidence="5 6">
    <name type="scientific">Ruminiclostridium sufflavum DSM 19573</name>
    <dbReference type="NCBI Taxonomy" id="1121337"/>
    <lineage>
        <taxon>Bacteria</taxon>
        <taxon>Bacillati</taxon>
        <taxon>Bacillota</taxon>
        <taxon>Clostridia</taxon>
        <taxon>Eubacteriales</taxon>
        <taxon>Oscillospiraceae</taxon>
        <taxon>Ruminiclostridium</taxon>
    </lineage>
</organism>
<dbReference type="PROSITE" id="PS50949">
    <property type="entry name" value="HTH_GNTR"/>
    <property type="match status" value="1"/>
</dbReference>
<keyword evidence="3" id="KW-0804">Transcription</keyword>
<accession>A0A318XWS0</accession>
<dbReference type="InterPro" id="IPR036388">
    <property type="entry name" value="WH-like_DNA-bd_sf"/>
</dbReference>
<gene>
    <name evidence="5" type="ORF">LY28_02157</name>
</gene>
<dbReference type="Proteomes" id="UP000248132">
    <property type="component" value="Unassembled WGS sequence"/>
</dbReference>
<dbReference type="SUPFAM" id="SSF46785">
    <property type="entry name" value="Winged helix' DNA-binding domain"/>
    <property type="match status" value="1"/>
</dbReference>
<keyword evidence="2" id="KW-0238">DNA-binding</keyword>